<evidence type="ECO:0000259" key="3">
    <source>
        <dbReference type="Pfam" id="PF03629"/>
    </source>
</evidence>
<evidence type="ECO:0000313" key="4">
    <source>
        <dbReference type="EMBL" id="SHL48775.1"/>
    </source>
</evidence>
<feature type="signal peptide" evidence="2">
    <location>
        <begin position="1"/>
        <end position="21"/>
    </location>
</feature>
<keyword evidence="1" id="KW-0378">Hydrolase</keyword>
<name>A0A1M7B1B6_9BRAD</name>
<proteinExistence type="predicted"/>
<reference evidence="4 5" key="1">
    <citation type="submission" date="2016-11" db="EMBL/GenBank/DDBJ databases">
        <authorList>
            <person name="Jaros S."/>
            <person name="Januszkiewicz K."/>
            <person name="Wedrychowicz H."/>
        </authorList>
    </citation>
    <scope>NUCLEOTIDE SEQUENCE [LARGE SCALE GENOMIC DNA]</scope>
    <source>
        <strain evidence="4 5">GAS499</strain>
    </source>
</reference>
<dbReference type="AlphaFoldDB" id="A0A1M7B1B6"/>
<protein>
    <recommendedName>
        <fullName evidence="3">Sialate O-acetylesterase domain-containing protein</fullName>
    </recommendedName>
</protein>
<dbReference type="OrthoDB" id="7210500at2"/>
<keyword evidence="2" id="KW-0732">Signal</keyword>
<sequence length="274" mass="30043">MIARRSFLVALAGLASSPALSDDSGIADIFVFAGQSNIQVNANTTLQNVPSHNVRDAGVQIWDCENKCFVVYEAGINSLQPVRGQIGGAPGNWGPEAEFSFLMRKAFPTRELYIVKFGIGSSQLAESPRLADWCPSSKGELFDQTETAILNAKQILQRQGKIPAVRAIIWMQGESDAWEGGRVAERYLENLKEWSAAARKRWGDDSTKLIIGKIFTIWGRTPADNSAVRSAQEAVVRSTPNSILVSNDDSPHDGHFLPEGATKFGRDIFEAFTR</sequence>
<dbReference type="InterPro" id="IPR005181">
    <property type="entry name" value="SASA"/>
</dbReference>
<dbReference type="Proteomes" id="UP000189935">
    <property type="component" value="Chromosome I"/>
</dbReference>
<feature type="domain" description="Sialate O-acetylesterase" evidence="3">
    <location>
        <begin position="28"/>
        <end position="272"/>
    </location>
</feature>
<dbReference type="InterPro" id="IPR036514">
    <property type="entry name" value="SGNH_hydro_sf"/>
</dbReference>
<organism evidence="4 5">
    <name type="scientific">Bradyrhizobium lablabi</name>
    <dbReference type="NCBI Taxonomy" id="722472"/>
    <lineage>
        <taxon>Bacteria</taxon>
        <taxon>Pseudomonadati</taxon>
        <taxon>Pseudomonadota</taxon>
        <taxon>Alphaproteobacteria</taxon>
        <taxon>Hyphomicrobiales</taxon>
        <taxon>Nitrobacteraceae</taxon>
        <taxon>Bradyrhizobium</taxon>
    </lineage>
</organism>
<accession>A0A1M7B1B6</accession>
<evidence type="ECO:0000256" key="1">
    <source>
        <dbReference type="ARBA" id="ARBA00022801"/>
    </source>
</evidence>
<dbReference type="GO" id="GO:0016788">
    <property type="term" value="F:hydrolase activity, acting on ester bonds"/>
    <property type="evidence" value="ECO:0007669"/>
    <property type="project" value="UniProtKB-ARBA"/>
</dbReference>
<gene>
    <name evidence="4" type="ORF">SAMN05444159_6018</name>
</gene>
<dbReference type="SUPFAM" id="SSF52266">
    <property type="entry name" value="SGNH hydrolase"/>
    <property type="match status" value="1"/>
</dbReference>
<evidence type="ECO:0000313" key="5">
    <source>
        <dbReference type="Proteomes" id="UP000189935"/>
    </source>
</evidence>
<feature type="chain" id="PRO_5012635902" description="Sialate O-acetylesterase domain-containing protein" evidence="2">
    <location>
        <begin position="22"/>
        <end position="274"/>
    </location>
</feature>
<dbReference type="Pfam" id="PF03629">
    <property type="entry name" value="SASA"/>
    <property type="match status" value="1"/>
</dbReference>
<dbReference type="RefSeq" id="WP_079543256.1">
    <property type="nucleotide sequence ID" value="NZ_LT670844.1"/>
</dbReference>
<dbReference type="EMBL" id="LT670844">
    <property type="protein sequence ID" value="SHL48775.1"/>
    <property type="molecule type" value="Genomic_DNA"/>
</dbReference>
<dbReference type="Gene3D" id="3.40.50.1110">
    <property type="entry name" value="SGNH hydrolase"/>
    <property type="match status" value="1"/>
</dbReference>
<evidence type="ECO:0000256" key="2">
    <source>
        <dbReference type="SAM" id="SignalP"/>
    </source>
</evidence>